<dbReference type="HOGENOM" id="CLU_037612_5_4_5"/>
<sequence>MLLFLFIYEVINIIDKTPLLFYHVLLNNFGITMIIIVGSNKGGTGKTTTSTNLAIALTYQQKEVCLVDADFQRSAARWHQDRQETKLSPYITLVEKYDNISSTLEELDKKFHYVIVDVAGRNSREMITGMSVANVLISPHQASQLDLDTIVELQEQITRVLDINPKLKTYILHTMASTNPTVKTNERQEFQDYLAEFPKLKLLNTCCYYRKIYRDVMPIGKSVIESTNTLAKQEILDLINEVF</sequence>
<dbReference type="Proteomes" id="UP000005015">
    <property type="component" value="Plasmid pRPR"/>
</dbReference>
<protein>
    <submittedName>
        <fullName evidence="2">Plasmid stability protein ParA</fullName>
    </submittedName>
</protein>
<proteinExistence type="predicted"/>
<reference evidence="2 3" key="1">
    <citation type="journal article" date="2009" name="PLoS ONE">
        <title>Genome sequence of the endosymbiont Rickettsia peacockii and comparison with virulent Rickettsia rickettsii: identification of virulence factors.</title>
        <authorList>
            <person name="Felsheim R.F."/>
            <person name="Kurtti T.J."/>
            <person name="Munderloh U.G."/>
        </authorList>
    </citation>
    <scope>NUCLEOTIDE SEQUENCE [LARGE SCALE GENOMIC DNA]</scope>
    <source>
        <strain evidence="2 3">Rustic</strain>
    </source>
</reference>
<dbReference type="InterPro" id="IPR050678">
    <property type="entry name" value="DNA_Partitioning_ATPase"/>
</dbReference>
<gene>
    <name evidence="2" type="ordered locus">RPR_p01</name>
</gene>
<accession>C4K2Z2</accession>
<dbReference type="InterPro" id="IPR002586">
    <property type="entry name" value="CobQ/CobB/MinD/ParA_Nub-bd_dom"/>
</dbReference>
<evidence type="ECO:0000259" key="1">
    <source>
        <dbReference type="Pfam" id="PF01656"/>
    </source>
</evidence>
<geneLocation type="plasmid" evidence="2 3">
    <name>pRPR</name>
</geneLocation>
<keyword evidence="2" id="KW-0614">Plasmid</keyword>
<dbReference type="EMBL" id="CP001228">
    <property type="protein sequence ID" value="ACR47945.1"/>
    <property type="molecule type" value="Genomic_DNA"/>
</dbReference>
<keyword evidence="3" id="KW-1185">Reference proteome</keyword>
<feature type="domain" description="CobQ/CobB/MinD/ParA nucleotide binding" evidence="1">
    <location>
        <begin position="35"/>
        <end position="178"/>
    </location>
</feature>
<dbReference type="PANTHER" id="PTHR13696:SF96">
    <property type="entry name" value="COBQ_COBB_MIND_PARA NUCLEOTIDE BINDING DOMAIN-CONTAINING PROTEIN"/>
    <property type="match status" value="1"/>
</dbReference>
<dbReference type="PIRSF" id="PIRSF009320">
    <property type="entry name" value="Nuc_binding_HP_1000"/>
    <property type="match status" value="1"/>
</dbReference>
<evidence type="ECO:0000313" key="2">
    <source>
        <dbReference type="EMBL" id="ACR47945.1"/>
    </source>
</evidence>
<dbReference type="Pfam" id="PF01656">
    <property type="entry name" value="CbiA"/>
    <property type="match status" value="1"/>
</dbReference>
<dbReference type="Gene3D" id="3.40.50.300">
    <property type="entry name" value="P-loop containing nucleotide triphosphate hydrolases"/>
    <property type="match status" value="1"/>
</dbReference>
<dbReference type="InterPro" id="IPR027417">
    <property type="entry name" value="P-loop_NTPase"/>
</dbReference>
<dbReference type="CDD" id="cd02042">
    <property type="entry name" value="ParAB_family"/>
    <property type="match status" value="1"/>
</dbReference>
<name>C4K2Z2_RICPU</name>
<dbReference type="SUPFAM" id="SSF52540">
    <property type="entry name" value="P-loop containing nucleoside triphosphate hydrolases"/>
    <property type="match status" value="1"/>
</dbReference>
<organism evidence="2 3">
    <name type="scientific">Rickettsia peacockii (strain Rustic)</name>
    <dbReference type="NCBI Taxonomy" id="562019"/>
    <lineage>
        <taxon>Bacteria</taxon>
        <taxon>Pseudomonadati</taxon>
        <taxon>Pseudomonadota</taxon>
        <taxon>Alphaproteobacteria</taxon>
        <taxon>Rickettsiales</taxon>
        <taxon>Rickettsiaceae</taxon>
        <taxon>Rickettsieae</taxon>
        <taxon>Rickettsia</taxon>
        <taxon>spotted fever group</taxon>
    </lineage>
</organism>
<dbReference type="PANTHER" id="PTHR13696">
    <property type="entry name" value="P-LOOP CONTAINING NUCLEOSIDE TRIPHOSPHATE HYDROLASE"/>
    <property type="match status" value="1"/>
</dbReference>
<evidence type="ECO:0000313" key="3">
    <source>
        <dbReference type="Proteomes" id="UP000005015"/>
    </source>
</evidence>
<dbReference type="AlphaFoldDB" id="C4K2Z2"/>
<dbReference type="KEGG" id="rpk:RPR_p01"/>